<keyword evidence="1" id="KW-0472">Membrane</keyword>
<dbReference type="Proteomes" id="UP000326939">
    <property type="component" value="Chromosome 17"/>
</dbReference>
<evidence type="ECO:0000313" key="3">
    <source>
        <dbReference type="Proteomes" id="UP000326939"/>
    </source>
</evidence>
<dbReference type="EMBL" id="VDCV01000017">
    <property type="protein sequence ID" value="KAB5515834.1"/>
    <property type="molecule type" value="Genomic_DNA"/>
</dbReference>
<sequence length="183" mass="20344">MLYFSLLCYFDYSFTFKFSMDVFAREICTKLDSPVTSPVKLKDCIKELVKFTLRGQFRPLKGSSELNCRRLLQVSSSTASLQVPSHGIICWYTFLSGAILVSCLMFYLCISVIPLSSGSRMASGAAILFNKCVASGSGDDDFIQTPYAFFMRFGFLIAYSQQDIHPCFISGDNGSRGLLKSPS</sequence>
<evidence type="ECO:0000313" key="2">
    <source>
        <dbReference type="EMBL" id="KAB5515834.1"/>
    </source>
</evidence>
<dbReference type="AlphaFoldDB" id="A0A5N5JDJ6"/>
<evidence type="ECO:0000256" key="1">
    <source>
        <dbReference type="SAM" id="Phobius"/>
    </source>
</evidence>
<gene>
    <name evidence="2" type="ORF">DKX38_026482</name>
</gene>
<organism evidence="2 3">
    <name type="scientific">Salix brachista</name>
    <dbReference type="NCBI Taxonomy" id="2182728"/>
    <lineage>
        <taxon>Eukaryota</taxon>
        <taxon>Viridiplantae</taxon>
        <taxon>Streptophyta</taxon>
        <taxon>Embryophyta</taxon>
        <taxon>Tracheophyta</taxon>
        <taxon>Spermatophyta</taxon>
        <taxon>Magnoliopsida</taxon>
        <taxon>eudicotyledons</taxon>
        <taxon>Gunneridae</taxon>
        <taxon>Pentapetalae</taxon>
        <taxon>rosids</taxon>
        <taxon>fabids</taxon>
        <taxon>Malpighiales</taxon>
        <taxon>Salicaceae</taxon>
        <taxon>Saliceae</taxon>
        <taxon>Salix</taxon>
    </lineage>
</organism>
<feature type="transmembrane region" description="Helical" evidence="1">
    <location>
        <begin position="91"/>
        <end position="113"/>
    </location>
</feature>
<proteinExistence type="predicted"/>
<keyword evidence="1" id="KW-0812">Transmembrane</keyword>
<keyword evidence="1" id="KW-1133">Transmembrane helix</keyword>
<protein>
    <submittedName>
        <fullName evidence="2">Uncharacterized protein</fullName>
    </submittedName>
</protein>
<comment type="caution">
    <text evidence="2">The sequence shown here is derived from an EMBL/GenBank/DDBJ whole genome shotgun (WGS) entry which is preliminary data.</text>
</comment>
<reference evidence="3" key="1">
    <citation type="journal article" date="2019" name="Gigascience">
        <title>De novo genome assembly of the endangered Acer yangbiense, a plant species with extremely small populations endemic to Yunnan Province, China.</title>
        <authorList>
            <person name="Yang J."/>
            <person name="Wariss H.M."/>
            <person name="Tao L."/>
            <person name="Zhang R."/>
            <person name="Yun Q."/>
            <person name="Hollingsworth P."/>
            <person name="Dao Z."/>
            <person name="Luo G."/>
            <person name="Guo H."/>
            <person name="Ma Y."/>
            <person name="Sun W."/>
        </authorList>
    </citation>
    <scope>NUCLEOTIDE SEQUENCE [LARGE SCALE GENOMIC DNA]</scope>
    <source>
        <strain evidence="3">cv. br00</strain>
    </source>
</reference>
<keyword evidence="3" id="KW-1185">Reference proteome</keyword>
<accession>A0A5N5JDJ6</accession>
<name>A0A5N5JDJ6_9ROSI</name>